<evidence type="ECO:0000256" key="4">
    <source>
        <dbReference type="ARBA" id="ARBA00032089"/>
    </source>
</evidence>
<dbReference type="PANTHER" id="PTHR34138">
    <property type="entry name" value="CELL SHAPE-DETERMINING PROTEIN MREC"/>
    <property type="match status" value="1"/>
</dbReference>
<comment type="similarity">
    <text evidence="1 5">Belongs to the MreC family.</text>
</comment>
<evidence type="ECO:0000256" key="3">
    <source>
        <dbReference type="ARBA" id="ARBA00022960"/>
    </source>
</evidence>
<dbReference type="EMBL" id="JACCAC010000001">
    <property type="protein sequence ID" value="NYG56504.1"/>
    <property type="molecule type" value="Genomic_DNA"/>
</dbReference>
<keyword evidence="8" id="KW-1185">Reference proteome</keyword>
<accession>A0A7Y9USU4</accession>
<comment type="function">
    <text evidence="5">Involved in formation and maintenance of cell shape.</text>
</comment>
<dbReference type="InterPro" id="IPR042175">
    <property type="entry name" value="Cell/Rod_MreC_2"/>
</dbReference>
<dbReference type="Pfam" id="PF04085">
    <property type="entry name" value="MreC"/>
    <property type="match status" value="1"/>
</dbReference>
<dbReference type="Gene3D" id="2.40.10.350">
    <property type="entry name" value="Rod shape-determining protein MreC, domain 2"/>
    <property type="match status" value="1"/>
</dbReference>
<evidence type="ECO:0000259" key="6">
    <source>
        <dbReference type="Pfam" id="PF04085"/>
    </source>
</evidence>
<dbReference type="InterPro" id="IPR055342">
    <property type="entry name" value="MreC_beta-barrel_core"/>
</dbReference>
<dbReference type="Gene3D" id="2.40.10.340">
    <property type="entry name" value="Rod shape-determining protein MreC, domain 1"/>
    <property type="match status" value="1"/>
</dbReference>
<keyword evidence="3 5" id="KW-0133">Cell shape</keyword>
<organism evidence="7 8">
    <name type="scientific">Nocardioides perillae</name>
    <dbReference type="NCBI Taxonomy" id="1119534"/>
    <lineage>
        <taxon>Bacteria</taxon>
        <taxon>Bacillati</taxon>
        <taxon>Actinomycetota</taxon>
        <taxon>Actinomycetes</taxon>
        <taxon>Propionibacteriales</taxon>
        <taxon>Nocardioidaceae</taxon>
        <taxon>Nocardioides</taxon>
    </lineage>
</organism>
<gene>
    <name evidence="7" type="ORF">BJ989_002808</name>
</gene>
<dbReference type="InterPro" id="IPR007221">
    <property type="entry name" value="MreC"/>
</dbReference>
<evidence type="ECO:0000256" key="5">
    <source>
        <dbReference type="PIRNR" id="PIRNR038471"/>
    </source>
</evidence>
<feature type="domain" description="Rod shape-determining protein MreC beta-barrel core" evidence="6">
    <location>
        <begin position="141"/>
        <end position="287"/>
    </location>
</feature>
<dbReference type="RefSeq" id="WP_179518743.1">
    <property type="nucleotide sequence ID" value="NZ_JACCAC010000001.1"/>
</dbReference>
<reference evidence="7 8" key="1">
    <citation type="submission" date="2020-07" db="EMBL/GenBank/DDBJ databases">
        <title>Sequencing the genomes of 1000 actinobacteria strains.</title>
        <authorList>
            <person name="Klenk H.-P."/>
        </authorList>
    </citation>
    <scope>NUCLEOTIDE SEQUENCE [LARGE SCALE GENOMIC DNA]</scope>
    <source>
        <strain evidence="7 8">DSM 24552</strain>
    </source>
</reference>
<dbReference type="InterPro" id="IPR042177">
    <property type="entry name" value="Cell/Rod_1"/>
</dbReference>
<sequence length="306" mass="31908">MATDREKRWRGLEREGPRGSRSLLVALLLCCLTVLTVDVRGGDDSALDPARAAVGEVLGPAETAAGAVVRPFTAVPRWFRTHASLRERVAALEADNADLRADLATTDLDRNRLAELDGLTRAAADLGTALVPARVVALGARQSFTRTVTIDAGTDAGVDADMTVVNADGLVGRVLRATSTTATVLLAADADSVVGARLGSSLEMGFLRGRGGLGDDDLLDLELVDGSVVPARDDVVVTWGSRGGAPYVAGVPVGRVVDVYRNPRTTSQRAVVVPFVDYSALDVVGVVVPSGTRSDRGVVEADGSLR</sequence>
<dbReference type="Proteomes" id="UP000544110">
    <property type="component" value="Unassembled WGS sequence"/>
</dbReference>
<dbReference type="PANTHER" id="PTHR34138:SF1">
    <property type="entry name" value="CELL SHAPE-DETERMINING PROTEIN MREC"/>
    <property type="match status" value="1"/>
</dbReference>
<protein>
    <recommendedName>
        <fullName evidence="2 5">Cell shape-determining protein MreC</fullName>
    </recommendedName>
    <alternativeName>
        <fullName evidence="4 5">Cell shape protein MreC</fullName>
    </alternativeName>
</protein>
<dbReference type="GO" id="GO:0008360">
    <property type="term" value="P:regulation of cell shape"/>
    <property type="evidence" value="ECO:0007669"/>
    <property type="project" value="UniProtKB-KW"/>
</dbReference>
<name>A0A7Y9USU4_9ACTN</name>
<evidence type="ECO:0000313" key="8">
    <source>
        <dbReference type="Proteomes" id="UP000544110"/>
    </source>
</evidence>
<dbReference type="GO" id="GO:0005886">
    <property type="term" value="C:plasma membrane"/>
    <property type="evidence" value="ECO:0007669"/>
    <property type="project" value="TreeGrafter"/>
</dbReference>
<dbReference type="AlphaFoldDB" id="A0A7Y9USU4"/>
<proteinExistence type="inferred from homology"/>
<evidence type="ECO:0000313" key="7">
    <source>
        <dbReference type="EMBL" id="NYG56504.1"/>
    </source>
</evidence>
<comment type="caution">
    <text evidence="7">The sequence shown here is derived from an EMBL/GenBank/DDBJ whole genome shotgun (WGS) entry which is preliminary data.</text>
</comment>
<evidence type="ECO:0000256" key="2">
    <source>
        <dbReference type="ARBA" id="ARBA00013855"/>
    </source>
</evidence>
<dbReference type="PIRSF" id="PIRSF038471">
    <property type="entry name" value="MreC"/>
    <property type="match status" value="1"/>
</dbReference>
<evidence type="ECO:0000256" key="1">
    <source>
        <dbReference type="ARBA" id="ARBA00009369"/>
    </source>
</evidence>